<gene>
    <name evidence="1" type="ORF">GCM10011328_34910</name>
</gene>
<proteinExistence type="predicted"/>
<protein>
    <submittedName>
        <fullName evidence="1">Uncharacterized protein</fullName>
    </submittedName>
</protein>
<accession>A0ABQ1H3K2</accession>
<evidence type="ECO:0000313" key="1">
    <source>
        <dbReference type="EMBL" id="GGA56465.1"/>
    </source>
</evidence>
<dbReference type="Proteomes" id="UP000627464">
    <property type="component" value="Unassembled WGS sequence"/>
</dbReference>
<reference evidence="2" key="1">
    <citation type="journal article" date="2019" name="Int. J. Syst. Evol. Microbiol.">
        <title>The Global Catalogue of Microorganisms (GCM) 10K type strain sequencing project: providing services to taxonomists for standard genome sequencing and annotation.</title>
        <authorList>
            <consortium name="The Broad Institute Genomics Platform"/>
            <consortium name="The Broad Institute Genome Sequencing Center for Infectious Disease"/>
            <person name="Wu L."/>
            <person name="Ma J."/>
        </authorList>
    </citation>
    <scope>NUCLEOTIDE SEQUENCE [LARGE SCALE GENOMIC DNA]</scope>
    <source>
        <strain evidence="2">CGMCC 1.12806</strain>
    </source>
</reference>
<organism evidence="1 2">
    <name type="scientific">Hafnia psychrotolerans</name>
    <dbReference type="NCBI Taxonomy" id="1477018"/>
    <lineage>
        <taxon>Bacteria</taxon>
        <taxon>Pseudomonadati</taxon>
        <taxon>Pseudomonadota</taxon>
        <taxon>Gammaproteobacteria</taxon>
        <taxon>Enterobacterales</taxon>
        <taxon>Hafniaceae</taxon>
        <taxon>Hafnia</taxon>
    </lineage>
</organism>
<dbReference type="EMBL" id="BMFZ01000010">
    <property type="protein sequence ID" value="GGA56465.1"/>
    <property type="molecule type" value="Genomic_DNA"/>
</dbReference>
<comment type="caution">
    <text evidence="1">The sequence shown here is derived from an EMBL/GenBank/DDBJ whole genome shotgun (WGS) entry which is preliminary data.</text>
</comment>
<sequence length="82" mass="9950">MLLHLRDLTQGDLNNYLSYDLHSEDNIKASDNEVWFELTHRLEASDEKYHEDINGSYTLDLNIFQNIYTPIFRDDYTERRMY</sequence>
<keyword evidence="2" id="KW-1185">Reference proteome</keyword>
<name>A0ABQ1H3K2_9GAMM</name>
<evidence type="ECO:0000313" key="2">
    <source>
        <dbReference type="Proteomes" id="UP000627464"/>
    </source>
</evidence>